<evidence type="ECO:0000256" key="23">
    <source>
        <dbReference type="ARBA" id="ARBA00023123"/>
    </source>
</evidence>
<dbReference type="AlphaFoldDB" id="A0A4W6D895"/>
<dbReference type="GO" id="GO:0030048">
    <property type="term" value="P:actin filament-based movement"/>
    <property type="evidence" value="ECO:0007669"/>
    <property type="project" value="TreeGrafter"/>
</dbReference>
<evidence type="ECO:0000256" key="20">
    <source>
        <dbReference type="ARBA" id="ARBA00022860"/>
    </source>
</evidence>
<dbReference type="GO" id="GO:0005902">
    <property type="term" value="C:microvillus"/>
    <property type="evidence" value="ECO:0007669"/>
    <property type="project" value="UniProtKB-SubCell"/>
</dbReference>
<feature type="binding site" evidence="32">
    <location>
        <begin position="151"/>
        <end position="158"/>
    </location>
    <ligand>
        <name>ATP</name>
        <dbReference type="ChEBI" id="CHEBI:30616"/>
    </ligand>
</feature>
<dbReference type="PROSITE" id="PS50096">
    <property type="entry name" value="IQ"/>
    <property type="match status" value="1"/>
</dbReference>
<evidence type="ECO:0000256" key="31">
    <source>
        <dbReference type="ARBA" id="ARBA00030027"/>
    </source>
</evidence>
<dbReference type="InterPro" id="IPR001609">
    <property type="entry name" value="Myosin_head_motor_dom-like"/>
</dbReference>
<keyword evidence="14" id="KW-0963">Cytoplasm</keyword>
<keyword evidence="15" id="KW-0597">Phosphoprotein</keyword>
<reference evidence="37" key="1">
    <citation type="submission" date="2015-09" db="EMBL/GenBank/DDBJ databases">
        <authorList>
            <person name="Sai Rama Sridatta P."/>
        </authorList>
    </citation>
    <scope>NUCLEOTIDE SEQUENCE [LARGE SCALE GENOMIC DNA]</scope>
</reference>
<feature type="domain" description="Myosin motor" evidence="34">
    <location>
        <begin position="57"/>
        <end position="733"/>
    </location>
</feature>
<dbReference type="GO" id="GO:0007015">
    <property type="term" value="P:actin filament organization"/>
    <property type="evidence" value="ECO:0007669"/>
    <property type="project" value="TreeGrafter"/>
</dbReference>
<dbReference type="FunFam" id="3.30.70.1590:FF:000002">
    <property type="entry name" value="unconventional myosin-VI isoform X1"/>
    <property type="match status" value="1"/>
</dbReference>
<evidence type="ECO:0000256" key="5">
    <source>
        <dbReference type="ARBA" id="ARBA00004486"/>
    </source>
</evidence>
<evidence type="ECO:0000259" key="35">
    <source>
        <dbReference type="PROSITE" id="PS51844"/>
    </source>
</evidence>
<evidence type="ECO:0000256" key="28">
    <source>
        <dbReference type="ARBA" id="ARBA00023242"/>
    </source>
</evidence>
<keyword evidence="28" id="KW-0539">Nucleus</keyword>
<evidence type="ECO:0000256" key="12">
    <source>
        <dbReference type="ARBA" id="ARBA00022448"/>
    </source>
</evidence>
<evidence type="ECO:0000256" key="10">
    <source>
        <dbReference type="ARBA" id="ARBA00008314"/>
    </source>
</evidence>
<dbReference type="CDD" id="cd22294">
    <property type="entry name" value="MYO6_MIU_linker"/>
    <property type="match status" value="1"/>
</dbReference>
<keyword evidence="13" id="KW-1003">Cell membrane</keyword>
<dbReference type="GO" id="GO:0030136">
    <property type="term" value="C:clathrin-coated vesicle"/>
    <property type="evidence" value="ECO:0007669"/>
    <property type="project" value="UniProtKB-SubCell"/>
</dbReference>
<evidence type="ECO:0000256" key="14">
    <source>
        <dbReference type="ARBA" id="ARBA00022490"/>
    </source>
</evidence>
<dbReference type="CDD" id="cd01382">
    <property type="entry name" value="MYSc_Myo6"/>
    <property type="match status" value="1"/>
</dbReference>
<protein>
    <recommendedName>
        <fullName evidence="11">Unconventional myosin-VI</fullName>
    </recommendedName>
    <alternativeName>
        <fullName evidence="31">Unconventional myosin-6</fullName>
    </alternativeName>
</protein>
<keyword evidence="17" id="KW-1009">Hearing</keyword>
<dbReference type="GeneTree" id="ENSGT00940000156078"/>
<evidence type="ECO:0000256" key="27">
    <source>
        <dbReference type="ARBA" id="ARBA00023203"/>
    </source>
</evidence>
<dbReference type="GO" id="GO:0005524">
    <property type="term" value="F:ATP binding"/>
    <property type="evidence" value="ECO:0007669"/>
    <property type="project" value="UniProtKB-UniRule"/>
</dbReference>
<dbReference type="Pfam" id="PF00063">
    <property type="entry name" value="Myosin_head"/>
    <property type="match status" value="1"/>
</dbReference>
<evidence type="ECO:0000313" key="36">
    <source>
        <dbReference type="Ensembl" id="ENSLCAP00010021162.1"/>
    </source>
</evidence>
<keyword evidence="24" id="KW-0472">Membrane</keyword>
<evidence type="ECO:0000256" key="1">
    <source>
        <dbReference type="ARBA" id="ARBA00004105"/>
    </source>
</evidence>
<dbReference type="Gene3D" id="1.20.120.720">
    <property type="entry name" value="Myosin VI head, motor domain, U50 subdomain"/>
    <property type="match status" value="1"/>
</dbReference>
<evidence type="ECO:0000313" key="37">
    <source>
        <dbReference type="Proteomes" id="UP000314980"/>
    </source>
</evidence>
<dbReference type="GO" id="GO:0007605">
    <property type="term" value="P:sensory perception of sound"/>
    <property type="evidence" value="ECO:0007669"/>
    <property type="project" value="UniProtKB-KW"/>
</dbReference>
<keyword evidence="29" id="KW-0966">Cell projection</keyword>
<dbReference type="InterPro" id="IPR036961">
    <property type="entry name" value="Kinesin_motor_dom_sf"/>
</dbReference>
<evidence type="ECO:0000256" key="11">
    <source>
        <dbReference type="ARBA" id="ARBA00015382"/>
    </source>
</evidence>
<dbReference type="FunFam" id="1.20.58.530:FF:000006">
    <property type="entry name" value="Putative unconventional myosin-VI"/>
    <property type="match status" value="1"/>
</dbReference>
<keyword evidence="16" id="KW-0254">Endocytosis</keyword>
<dbReference type="Gene3D" id="3.40.850.10">
    <property type="entry name" value="Kinesin motor domain"/>
    <property type="match status" value="1"/>
</dbReference>
<evidence type="ECO:0000256" key="7">
    <source>
        <dbReference type="ARBA" id="ARBA00004556"/>
    </source>
</evidence>
<dbReference type="CDD" id="cd21759">
    <property type="entry name" value="CBD_MYO6-like"/>
    <property type="match status" value="1"/>
</dbReference>
<keyword evidence="20" id="KW-0112">Calmodulin-binding</keyword>
<dbReference type="InterPro" id="IPR036114">
    <property type="entry name" value="MYSc_Myo6"/>
</dbReference>
<dbReference type="GO" id="GO:0048471">
    <property type="term" value="C:perinuclear region of cytoplasm"/>
    <property type="evidence" value="ECO:0007669"/>
    <property type="project" value="UniProtKB-SubCell"/>
</dbReference>
<feature type="region of interest" description="Disordered" evidence="33">
    <location>
        <begin position="874"/>
        <end position="916"/>
    </location>
</feature>
<sequence length="1090" mass="124759">MEDGKPVWAPHPTDGFQLGMIVDIGADALTIEPLSQRGKTFLAPMSQVFPAEDDVNKHVDDNCSLMYLNEATLLNNVRVRYNKDHIYTYVANILIAVNPYYDIPKLYGPEAIKSYQGKSLGTLPPHVYAIADKAYRDMKVLKMSQSIIVSGESGAGKTENTKFVLSGQDIDERIVEANPLLEAFGNAKTVRNNNSSRFGKFVEIHFNDKNAVVGGFVSHYLLEKSRICMQSNDERNYHIFYRLCAGASEDIKKKLHLDSPDSFRYLNRGCTRYFASKDSDKQIMQNRKSPEVTSRSVPDVRGHEEDRVVAGVLHLGNIDFEETGSSSGGCVLKNQSGQTLEYCADLLGLDQDDLRVSLTTRVMLTTAGGAKGTVIKVPLKVEQANNARDALAKAVYSRLFDHVVKRVNQCFPFETSSNFIGVLDIAGFEYFEHNSFEQFCINYCNEKLQQFFNERILKEEQELYQREGLGVNEVHYVDNQDCIDLVEAKLVGVLDILDEENRLPQPSDQHFALAVHSKHKDHFRLTVPRKSKLTIHRNLRDDEGFIIRHFAGAVCYETKNNDALHMSLESLVCESKDKFVRELFENSNTTKDSKQKAGKLSFISVGNKFKTQLNLLLEKLRSTGSSFIRCVKPNLKMVSHQFEGALILSQLQCSGMVSVLDLMQGGFPSRAPFHELYNMYKQYMPDKLTRLNPRLFCKALFKALGLNDNDFKFGLTRVFFRPGKFAEFDQIMKSDPDHLAELLKKVNKWLVCSQWKKVQWCSLSVIKLRNKMSYRALACIKIQKTVRMWLCKKKHKPRIDGMVKVRNLKKHMERFNEVVNGLKESKQEMAKQVQELAASIDALLAKIKVMMTRKEIDSEYQGLVKRSEQLLSSMQKKKQEQEESERLKRIEEEMEKERKGREKEEQRRKQEEEDRRLKAEMELKRKQEEEDRKKREEEEKVIQAELEIQLALEREEQVQRTAILEQERRDRELAMRIAQSDAELITEEGQTDGPQVQATKAAAGVKKYDLSKWKYAELRDVINTSCGEKSLNTPRLQHNGAFYKCVCVYPTSPEAAAVPECGLTMSLPERKSKGPVRDVLTAATAHQRLF</sequence>
<dbReference type="Gene3D" id="3.30.70.1590">
    <property type="match status" value="1"/>
</dbReference>
<organism evidence="36 37">
    <name type="scientific">Lates calcarifer</name>
    <name type="common">Barramundi</name>
    <name type="synonym">Holocentrus calcarifer</name>
    <dbReference type="NCBI Taxonomy" id="8187"/>
    <lineage>
        <taxon>Eukaryota</taxon>
        <taxon>Metazoa</taxon>
        <taxon>Chordata</taxon>
        <taxon>Craniata</taxon>
        <taxon>Vertebrata</taxon>
        <taxon>Euteleostomi</taxon>
        <taxon>Actinopterygii</taxon>
        <taxon>Neopterygii</taxon>
        <taxon>Teleostei</taxon>
        <taxon>Neoteleostei</taxon>
        <taxon>Acanthomorphata</taxon>
        <taxon>Carangaria</taxon>
        <taxon>Carangaria incertae sedis</taxon>
        <taxon>Centropomidae</taxon>
        <taxon>Lates</taxon>
    </lineage>
</organism>
<evidence type="ECO:0000256" key="18">
    <source>
        <dbReference type="ARBA" id="ARBA00022741"/>
    </source>
</evidence>
<dbReference type="GO" id="GO:0015031">
    <property type="term" value="P:protein transport"/>
    <property type="evidence" value="ECO:0007669"/>
    <property type="project" value="UniProtKB-KW"/>
</dbReference>
<evidence type="ECO:0000256" key="33">
    <source>
        <dbReference type="SAM" id="MobiDB-lite"/>
    </source>
</evidence>
<evidence type="ECO:0000256" key="4">
    <source>
        <dbReference type="ARBA" id="ARBA00004150"/>
    </source>
</evidence>
<evidence type="ECO:0000256" key="22">
    <source>
        <dbReference type="ARBA" id="ARBA00023034"/>
    </source>
</evidence>
<comment type="similarity">
    <text evidence="10 32">Belongs to the TRAFAC class myosin-kinesin ATPase superfamily. Myosin family.</text>
</comment>
<keyword evidence="37" id="KW-1185">Reference proteome</keyword>
<dbReference type="Gene3D" id="1.20.58.530">
    <property type="match status" value="1"/>
</dbReference>
<dbReference type="FunFam" id="3.40.850.10:FF:000018">
    <property type="entry name" value="unconventional myosin-VI isoform X1"/>
    <property type="match status" value="1"/>
</dbReference>
<evidence type="ECO:0000256" key="19">
    <source>
        <dbReference type="ARBA" id="ARBA00022840"/>
    </source>
</evidence>
<dbReference type="GO" id="GO:0042491">
    <property type="term" value="P:inner ear auditory receptor cell differentiation"/>
    <property type="evidence" value="ECO:0007669"/>
    <property type="project" value="TreeGrafter"/>
</dbReference>
<dbReference type="PANTHER" id="PTHR13140:SF745">
    <property type="entry name" value="UNCONVENTIONAL MYOSIN-VI"/>
    <property type="match status" value="1"/>
</dbReference>
<dbReference type="FunFam" id="3.40.850.10:FF:000030">
    <property type="entry name" value="unconventional myosin-VI isoform X1"/>
    <property type="match status" value="1"/>
</dbReference>
<feature type="domain" description="Myosin N-terminal SH3-like" evidence="35">
    <location>
        <begin position="2"/>
        <end position="53"/>
    </location>
</feature>
<dbReference type="Gene3D" id="1.10.10.820">
    <property type="match status" value="1"/>
</dbReference>
<dbReference type="Gene3D" id="6.10.220.10">
    <property type="match status" value="1"/>
</dbReference>
<keyword evidence="18 32" id="KW-0547">Nucleotide-binding</keyword>
<dbReference type="PANTHER" id="PTHR13140">
    <property type="entry name" value="MYOSIN"/>
    <property type="match status" value="1"/>
</dbReference>
<evidence type="ECO:0000256" key="32">
    <source>
        <dbReference type="PROSITE-ProRule" id="PRU00782"/>
    </source>
</evidence>
<dbReference type="GO" id="GO:0005516">
    <property type="term" value="F:calmodulin binding"/>
    <property type="evidence" value="ECO:0007669"/>
    <property type="project" value="UniProtKB-KW"/>
</dbReference>
<keyword evidence="21" id="KW-0653">Protein transport</keyword>
<dbReference type="GO" id="GO:0005905">
    <property type="term" value="C:clathrin-coated pit"/>
    <property type="evidence" value="ECO:0007669"/>
    <property type="project" value="UniProtKB-SubCell"/>
</dbReference>
<evidence type="ECO:0000256" key="29">
    <source>
        <dbReference type="ARBA" id="ARBA00023273"/>
    </source>
</evidence>
<dbReference type="Pfam" id="PF21521">
    <property type="entry name" value="MYO6_lever"/>
    <property type="match status" value="1"/>
</dbReference>
<dbReference type="SMART" id="SM00242">
    <property type="entry name" value="MYSc"/>
    <property type="match status" value="1"/>
</dbReference>
<dbReference type="GO" id="GO:0051015">
    <property type="term" value="F:actin filament binding"/>
    <property type="evidence" value="ECO:0007669"/>
    <property type="project" value="InterPro"/>
</dbReference>
<keyword evidence="22" id="KW-0333">Golgi apparatus</keyword>
<dbReference type="PRINTS" id="PR00193">
    <property type="entry name" value="MYOSINHEAVY"/>
</dbReference>
<dbReference type="GO" id="GO:0042472">
    <property type="term" value="P:inner ear morphogenesis"/>
    <property type="evidence" value="ECO:0007669"/>
    <property type="project" value="TreeGrafter"/>
</dbReference>
<gene>
    <name evidence="36" type="primary">MYO6</name>
</gene>
<feature type="region of interest" description="Actin-binding" evidence="32">
    <location>
        <begin position="613"/>
        <end position="635"/>
    </location>
</feature>
<evidence type="ECO:0000256" key="16">
    <source>
        <dbReference type="ARBA" id="ARBA00022583"/>
    </source>
</evidence>
<dbReference type="GO" id="GO:0016459">
    <property type="term" value="C:myosin complex"/>
    <property type="evidence" value="ECO:0007669"/>
    <property type="project" value="UniProtKB-KW"/>
</dbReference>
<dbReference type="FunFam" id="1.10.10.820:FF:000005">
    <property type="entry name" value="unconventional myosin-VI isoform X2"/>
    <property type="match status" value="1"/>
</dbReference>
<dbReference type="GO" id="GO:0000146">
    <property type="term" value="F:microfilament motor activity"/>
    <property type="evidence" value="ECO:0007669"/>
    <property type="project" value="TreeGrafter"/>
</dbReference>
<reference evidence="36" key="3">
    <citation type="submission" date="2025-09" db="UniProtKB">
        <authorList>
            <consortium name="Ensembl"/>
        </authorList>
    </citation>
    <scope>IDENTIFICATION</scope>
</reference>
<name>A0A4W6D895_LATCA</name>
<keyword evidence="12" id="KW-0813">Transport</keyword>
<dbReference type="InterPro" id="IPR004009">
    <property type="entry name" value="SH3_Myosin"/>
</dbReference>
<evidence type="ECO:0000256" key="9">
    <source>
        <dbReference type="ARBA" id="ARBA00004632"/>
    </source>
</evidence>
<evidence type="ECO:0000256" key="21">
    <source>
        <dbReference type="ARBA" id="ARBA00022927"/>
    </source>
</evidence>
<keyword evidence="19 32" id="KW-0067">ATP-binding</keyword>
<reference evidence="36" key="2">
    <citation type="submission" date="2025-08" db="UniProtKB">
        <authorList>
            <consortium name="Ensembl"/>
        </authorList>
    </citation>
    <scope>IDENTIFICATION</scope>
</reference>
<keyword evidence="25 32" id="KW-0505">Motor protein</keyword>
<dbReference type="PROSITE" id="PS51456">
    <property type="entry name" value="MYOSIN_MOTOR"/>
    <property type="match status" value="1"/>
</dbReference>
<evidence type="ECO:0000256" key="13">
    <source>
        <dbReference type="ARBA" id="ARBA00022475"/>
    </source>
</evidence>
<keyword evidence="30" id="KW-0968">Cytoplasmic vesicle</keyword>
<dbReference type="InterPro" id="IPR008989">
    <property type="entry name" value="Myosin_S1_N"/>
</dbReference>
<comment type="subcellular location">
    <subcellularLocation>
        <location evidence="5">Cell projection</location>
        <location evidence="5">Filopodium</location>
    </subcellularLocation>
    <subcellularLocation>
        <location evidence="1">Cell projection</location>
        <location evidence="1">Microvillus</location>
    </subcellularLocation>
    <subcellularLocation>
        <location evidence="9">Cell projection</location>
        <location evidence="9">Ruffle membrane</location>
    </subcellularLocation>
    <subcellularLocation>
        <location evidence="6">Cytoplasm</location>
        <location evidence="6">Cytosol</location>
    </subcellularLocation>
    <subcellularLocation>
        <location evidence="7">Cytoplasm</location>
        <location evidence="7">Perinuclear region</location>
    </subcellularLocation>
    <subcellularLocation>
        <location evidence="3">Cytoplasmic vesicle</location>
        <location evidence="3">Clathrin-coated vesicle</location>
    </subcellularLocation>
    <subcellularLocation>
        <location evidence="4">Golgi apparatus</location>
        <location evidence="4">trans-Golgi network membrane</location>
        <topology evidence="4">Peripheral membrane protein</topology>
    </subcellularLocation>
    <subcellularLocation>
        <location evidence="8">Membrane</location>
        <location evidence="8">Clathrin-coated pit</location>
    </subcellularLocation>
    <subcellularLocation>
        <location evidence="2">Nucleus</location>
    </subcellularLocation>
</comment>
<dbReference type="FunFam" id="1.20.120.720:FF:000005">
    <property type="entry name" value="unconventional myosin-VI isoform X1"/>
    <property type="match status" value="1"/>
</dbReference>
<dbReference type="GO" id="GO:0032587">
    <property type="term" value="C:ruffle membrane"/>
    <property type="evidence" value="ECO:0007669"/>
    <property type="project" value="UniProtKB-SubCell"/>
</dbReference>
<evidence type="ECO:0000256" key="15">
    <source>
        <dbReference type="ARBA" id="ARBA00022553"/>
    </source>
</evidence>
<evidence type="ECO:0000256" key="8">
    <source>
        <dbReference type="ARBA" id="ARBA00004600"/>
    </source>
</evidence>
<feature type="compositionally biased region" description="Basic and acidic residues" evidence="33">
    <location>
        <begin position="877"/>
        <end position="916"/>
    </location>
</feature>
<dbReference type="GO" id="GO:0005634">
    <property type="term" value="C:nucleus"/>
    <property type="evidence" value="ECO:0007669"/>
    <property type="project" value="UniProtKB-SubCell"/>
</dbReference>
<keyword evidence="27 32" id="KW-0009">Actin-binding</keyword>
<dbReference type="SUPFAM" id="SSF52540">
    <property type="entry name" value="P-loop containing nucleoside triphosphate hydrolases"/>
    <property type="match status" value="1"/>
</dbReference>
<evidence type="ECO:0000256" key="26">
    <source>
        <dbReference type="ARBA" id="ARBA00023176"/>
    </source>
</evidence>
<dbReference type="GO" id="GO:0006897">
    <property type="term" value="P:endocytosis"/>
    <property type="evidence" value="ECO:0007669"/>
    <property type="project" value="UniProtKB-KW"/>
</dbReference>
<dbReference type="GO" id="GO:0005829">
    <property type="term" value="C:cytosol"/>
    <property type="evidence" value="ECO:0007669"/>
    <property type="project" value="UniProtKB-SubCell"/>
</dbReference>
<evidence type="ECO:0000256" key="25">
    <source>
        <dbReference type="ARBA" id="ARBA00023175"/>
    </source>
</evidence>
<dbReference type="Gene3D" id="2.30.30.360">
    <property type="entry name" value="Myosin S1 fragment, N-terminal"/>
    <property type="match status" value="1"/>
</dbReference>
<evidence type="ECO:0000256" key="17">
    <source>
        <dbReference type="ARBA" id="ARBA00022740"/>
    </source>
</evidence>
<evidence type="ECO:0000256" key="30">
    <source>
        <dbReference type="ARBA" id="ARBA00023329"/>
    </source>
</evidence>
<dbReference type="GO" id="GO:0030139">
    <property type="term" value="C:endocytic vesicle"/>
    <property type="evidence" value="ECO:0007669"/>
    <property type="project" value="TreeGrafter"/>
</dbReference>
<keyword evidence="26" id="KW-0168">Coated pit</keyword>
<evidence type="ECO:0000256" key="2">
    <source>
        <dbReference type="ARBA" id="ARBA00004123"/>
    </source>
</evidence>
<evidence type="ECO:0000256" key="3">
    <source>
        <dbReference type="ARBA" id="ARBA00004132"/>
    </source>
</evidence>
<dbReference type="PROSITE" id="PS51844">
    <property type="entry name" value="SH3_LIKE"/>
    <property type="match status" value="1"/>
</dbReference>
<dbReference type="InterPro" id="IPR027417">
    <property type="entry name" value="P-loop_NTPase"/>
</dbReference>
<evidence type="ECO:0000259" key="34">
    <source>
        <dbReference type="PROSITE" id="PS51456"/>
    </source>
</evidence>
<accession>A0A4W6D895</accession>
<dbReference type="GO" id="GO:0030175">
    <property type="term" value="C:filopodium"/>
    <property type="evidence" value="ECO:0007669"/>
    <property type="project" value="UniProtKB-SubCell"/>
</dbReference>
<proteinExistence type="inferred from homology"/>
<evidence type="ECO:0000256" key="6">
    <source>
        <dbReference type="ARBA" id="ARBA00004514"/>
    </source>
</evidence>
<dbReference type="GO" id="GO:0005794">
    <property type="term" value="C:Golgi apparatus"/>
    <property type="evidence" value="ECO:0007669"/>
    <property type="project" value="UniProtKB-SubCell"/>
</dbReference>
<dbReference type="InterPro" id="IPR049016">
    <property type="entry name" value="MYO6_lever"/>
</dbReference>
<keyword evidence="23 32" id="KW-0518">Myosin</keyword>
<evidence type="ECO:0000256" key="24">
    <source>
        <dbReference type="ARBA" id="ARBA00023136"/>
    </source>
</evidence>
<dbReference type="Proteomes" id="UP000314980">
    <property type="component" value="Unassembled WGS sequence"/>
</dbReference>
<dbReference type="Ensembl" id="ENSLCAT00010021625.1">
    <property type="protein sequence ID" value="ENSLCAP00010021162.1"/>
    <property type="gene ID" value="ENSLCAG00010009950.1"/>
</dbReference>